<feature type="transmembrane region" description="Helical" evidence="1">
    <location>
        <begin position="6"/>
        <end position="26"/>
    </location>
</feature>
<dbReference type="Proteomes" id="UP001215598">
    <property type="component" value="Unassembled WGS sequence"/>
</dbReference>
<name>A0AAD7H693_9AGAR</name>
<evidence type="ECO:0000256" key="1">
    <source>
        <dbReference type="SAM" id="Phobius"/>
    </source>
</evidence>
<proteinExistence type="predicted"/>
<gene>
    <name evidence="2" type="ORF">B0H16DRAFT_550645</name>
</gene>
<comment type="caution">
    <text evidence="2">The sequence shown here is derived from an EMBL/GenBank/DDBJ whole genome shotgun (WGS) entry which is preliminary data.</text>
</comment>
<accession>A0AAD7H693</accession>
<sequence>MGSPRVIWGWWFILGQSLGILSRAAWISDSSLSDRVNLRCGAIGVGGKQEGEGNSLPIGFAHHPVQFVPGGVCFP</sequence>
<organism evidence="2 3">
    <name type="scientific">Mycena metata</name>
    <dbReference type="NCBI Taxonomy" id="1033252"/>
    <lineage>
        <taxon>Eukaryota</taxon>
        <taxon>Fungi</taxon>
        <taxon>Dikarya</taxon>
        <taxon>Basidiomycota</taxon>
        <taxon>Agaricomycotina</taxon>
        <taxon>Agaricomycetes</taxon>
        <taxon>Agaricomycetidae</taxon>
        <taxon>Agaricales</taxon>
        <taxon>Marasmiineae</taxon>
        <taxon>Mycenaceae</taxon>
        <taxon>Mycena</taxon>
    </lineage>
</organism>
<evidence type="ECO:0000313" key="3">
    <source>
        <dbReference type="Proteomes" id="UP001215598"/>
    </source>
</evidence>
<keyword evidence="3" id="KW-1185">Reference proteome</keyword>
<reference evidence="2" key="1">
    <citation type="submission" date="2023-03" db="EMBL/GenBank/DDBJ databases">
        <title>Massive genome expansion in bonnet fungi (Mycena s.s.) driven by repeated elements and novel gene families across ecological guilds.</title>
        <authorList>
            <consortium name="Lawrence Berkeley National Laboratory"/>
            <person name="Harder C.B."/>
            <person name="Miyauchi S."/>
            <person name="Viragh M."/>
            <person name="Kuo A."/>
            <person name="Thoen E."/>
            <person name="Andreopoulos B."/>
            <person name="Lu D."/>
            <person name="Skrede I."/>
            <person name="Drula E."/>
            <person name="Henrissat B."/>
            <person name="Morin E."/>
            <person name="Kohler A."/>
            <person name="Barry K."/>
            <person name="LaButti K."/>
            <person name="Morin E."/>
            <person name="Salamov A."/>
            <person name="Lipzen A."/>
            <person name="Mereny Z."/>
            <person name="Hegedus B."/>
            <person name="Baldrian P."/>
            <person name="Stursova M."/>
            <person name="Weitz H."/>
            <person name="Taylor A."/>
            <person name="Grigoriev I.V."/>
            <person name="Nagy L.G."/>
            <person name="Martin F."/>
            <person name="Kauserud H."/>
        </authorList>
    </citation>
    <scope>NUCLEOTIDE SEQUENCE</scope>
    <source>
        <strain evidence="2">CBHHK182m</strain>
    </source>
</reference>
<keyword evidence="1" id="KW-1133">Transmembrane helix</keyword>
<protein>
    <submittedName>
        <fullName evidence="2">Uncharacterized protein</fullName>
    </submittedName>
</protein>
<dbReference type="AlphaFoldDB" id="A0AAD7H693"/>
<keyword evidence="1" id="KW-0472">Membrane</keyword>
<keyword evidence="1" id="KW-0812">Transmembrane</keyword>
<evidence type="ECO:0000313" key="2">
    <source>
        <dbReference type="EMBL" id="KAJ7712997.1"/>
    </source>
</evidence>
<dbReference type="EMBL" id="JARKIB010000353">
    <property type="protein sequence ID" value="KAJ7712997.1"/>
    <property type="molecule type" value="Genomic_DNA"/>
</dbReference>